<organism evidence="3 4">
    <name type="scientific">Parvularcula lutaonensis</name>
    <dbReference type="NCBI Taxonomy" id="491923"/>
    <lineage>
        <taxon>Bacteria</taxon>
        <taxon>Pseudomonadati</taxon>
        <taxon>Pseudomonadota</taxon>
        <taxon>Alphaproteobacteria</taxon>
        <taxon>Parvularculales</taxon>
        <taxon>Parvularculaceae</taxon>
        <taxon>Parvularcula</taxon>
    </lineage>
</organism>
<dbReference type="Pfam" id="PF25917">
    <property type="entry name" value="BSH_RND"/>
    <property type="match status" value="1"/>
</dbReference>
<dbReference type="Gene3D" id="2.40.50.100">
    <property type="match status" value="1"/>
</dbReference>
<dbReference type="Proteomes" id="UP001595607">
    <property type="component" value="Unassembled WGS sequence"/>
</dbReference>
<dbReference type="PANTHER" id="PTHR30469">
    <property type="entry name" value="MULTIDRUG RESISTANCE PROTEIN MDTA"/>
    <property type="match status" value="1"/>
</dbReference>
<evidence type="ECO:0000259" key="2">
    <source>
        <dbReference type="Pfam" id="PF25917"/>
    </source>
</evidence>
<dbReference type="InterPro" id="IPR006143">
    <property type="entry name" value="RND_pump_MFP"/>
</dbReference>
<evidence type="ECO:0000313" key="3">
    <source>
        <dbReference type="EMBL" id="MFC3302892.1"/>
    </source>
</evidence>
<dbReference type="SUPFAM" id="SSF111369">
    <property type="entry name" value="HlyD-like secretion proteins"/>
    <property type="match status" value="1"/>
</dbReference>
<evidence type="ECO:0000256" key="1">
    <source>
        <dbReference type="ARBA" id="ARBA00009477"/>
    </source>
</evidence>
<name>A0ABV7MDE1_9PROT</name>
<comment type="caution">
    <text evidence="3">The sequence shown here is derived from an EMBL/GenBank/DDBJ whole genome shotgun (WGS) entry which is preliminary data.</text>
</comment>
<keyword evidence="4" id="KW-1185">Reference proteome</keyword>
<proteinExistence type="inferred from homology"/>
<dbReference type="InterPro" id="IPR058625">
    <property type="entry name" value="MdtA-like_BSH"/>
</dbReference>
<protein>
    <submittedName>
        <fullName evidence="3">Efflux RND transporter periplasmic adaptor subunit</fullName>
    </submittedName>
</protein>
<evidence type="ECO:0000313" key="4">
    <source>
        <dbReference type="Proteomes" id="UP001595607"/>
    </source>
</evidence>
<dbReference type="PANTHER" id="PTHR30469:SF15">
    <property type="entry name" value="HLYD FAMILY OF SECRETION PROTEINS"/>
    <property type="match status" value="1"/>
</dbReference>
<dbReference type="RefSeq" id="WP_189574915.1">
    <property type="nucleotide sequence ID" value="NZ_BMXU01000002.1"/>
</dbReference>
<dbReference type="EMBL" id="JBHRVA010000003">
    <property type="protein sequence ID" value="MFC3302892.1"/>
    <property type="molecule type" value="Genomic_DNA"/>
</dbReference>
<dbReference type="Gene3D" id="1.10.287.470">
    <property type="entry name" value="Helix hairpin bin"/>
    <property type="match status" value="1"/>
</dbReference>
<sequence>MRRSIRSTGRGALWLATAATIGVGALLGGRAVVTANAEDGVAAEPLPVAVFEARYQDSFEERRLFSGRIAPAQVADAGFQLPGEVAEVLVRIGDRVERGAPLAKLDPVRIELRRREVEAQLSEARAILERAEATLARVVTLVEEGFATAQELDDVTAERNSAAERVRLRERSLARAVEDADDTVLKAPFSGFVVRRYVDAGETVAAGQPVVRLNEAAALEATVGVPTELADQLVVGERYPLVSGDLEAEGIVEGISDDVDLATRSRAVRLRITNDSGLVPGNLIRLALSSERRGRGAWVPIAALQEGYRGLWSVYVVDSDETIRRKDVEILSLSDDRAFVTGTLDDGDRVVSSSTFRFVRGQKVRVVTVNAGEMATSAAASTVR</sequence>
<dbReference type="Gene3D" id="2.40.420.20">
    <property type="match status" value="1"/>
</dbReference>
<gene>
    <name evidence="3" type="ORF">ACFONP_09120</name>
</gene>
<dbReference type="Gene3D" id="2.40.30.170">
    <property type="match status" value="1"/>
</dbReference>
<reference evidence="4" key="1">
    <citation type="journal article" date="2019" name="Int. J. Syst. Evol. Microbiol.">
        <title>The Global Catalogue of Microorganisms (GCM) 10K type strain sequencing project: providing services to taxonomists for standard genome sequencing and annotation.</title>
        <authorList>
            <consortium name="The Broad Institute Genomics Platform"/>
            <consortium name="The Broad Institute Genome Sequencing Center for Infectious Disease"/>
            <person name="Wu L."/>
            <person name="Ma J."/>
        </authorList>
    </citation>
    <scope>NUCLEOTIDE SEQUENCE [LARGE SCALE GENOMIC DNA]</scope>
    <source>
        <strain evidence="4">KCTC 22245</strain>
    </source>
</reference>
<comment type="similarity">
    <text evidence="1">Belongs to the membrane fusion protein (MFP) (TC 8.A.1) family.</text>
</comment>
<dbReference type="NCBIfam" id="TIGR01730">
    <property type="entry name" value="RND_mfp"/>
    <property type="match status" value="1"/>
</dbReference>
<feature type="domain" description="Multidrug resistance protein MdtA-like barrel-sandwich hybrid" evidence="2">
    <location>
        <begin position="75"/>
        <end position="209"/>
    </location>
</feature>
<accession>A0ABV7MDE1</accession>